<evidence type="ECO:0000313" key="8">
    <source>
        <dbReference type="EMBL" id="GAA0175003.1"/>
    </source>
</evidence>
<evidence type="ECO:0000259" key="6">
    <source>
        <dbReference type="Pfam" id="PF03469"/>
    </source>
</evidence>
<feature type="region of interest" description="Disordered" evidence="4">
    <location>
        <begin position="124"/>
        <end position="155"/>
    </location>
</feature>
<dbReference type="Gene3D" id="3.30.70.2890">
    <property type="entry name" value="XS domain"/>
    <property type="match status" value="1"/>
</dbReference>
<dbReference type="Pfam" id="PF03469">
    <property type="entry name" value="XH"/>
    <property type="match status" value="1"/>
</dbReference>
<accession>A0AAV3RIJ1</accession>
<dbReference type="InterPro" id="IPR005380">
    <property type="entry name" value="XS_domain"/>
</dbReference>
<dbReference type="InterPro" id="IPR005379">
    <property type="entry name" value="FDM1-5/IDN2_XH"/>
</dbReference>
<dbReference type="Pfam" id="PF03470">
    <property type="entry name" value="zf-XS"/>
    <property type="match status" value="1"/>
</dbReference>
<dbReference type="InterPro" id="IPR005381">
    <property type="entry name" value="Znf-XS_domain"/>
</dbReference>
<evidence type="ECO:0000313" key="9">
    <source>
        <dbReference type="Proteomes" id="UP001454036"/>
    </source>
</evidence>
<dbReference type="Pfam" id="PF03468">
    <property type="entry name" value="XS"/>
    <property type="match status" value="1"/>
</dbReference>
<comment type="caution">
    <text evidence="8">The sequence shown here is derived from an EMBL/GenBank/DDBJ whole genome shotgun (WGS) entry which is preliminary data.</text>
</comment>
<name>A0AAV3RIJ1_LITER</name>
<keyword evidence="9" id="KW-1185">Reference proteome</keyword>
<dbReference type="GO" id="GO:0080188">
    <property type="term" value="P:gene silencing by siRNA-directed DNA methylation"/>
    <property type="evidence" value="ECO:0007669"/>
    <property type="project" value="InterPro"/>
</dbReference>
<protein>
    <submittedName>
        <fullName evidence="8">Endoribonuclease</fullName>
    </submittedName>
</protein>
<dbReference type="CDD" id="cd12266">
    <property type="entry name" value="RRM_like_XS"/>
    <property type="match status" value="1"/>
</dbReference>
<organism evidence="8 9">
    <name type="scientific">Lithospermum erythrorhizon</name>
    <name type="common">Purple gromwell</name>
    <name type="synonym">Lithospermum officinale var. erythrorhizon</name>
    <dbReference type="NCBI Taxonomy" id="34254"/>
    <lineage>
        <taxon>Eukaryota</taxon>
        <taxon>Viridiplantae</taxon>
        <taxon>Streptophyta</taxon>
        <taxon>Embryophyta</taxon>
        <taxon>Tracheophyta</taxon>
        <taxon>Spermatophyta</taxon>
        <taxon>Magnoliopsida</taxon>
        <taxon>eudicotyledons</taxon>
        <taxon>Gunneridae</taxon>
        <taxon>Pentapetalae</taxon>
        <taxon>asterids</taxon>
        <taxon>lamiids</taxon>
        <taxon>Boraginales</taxon>
        <taxon>Boraginaceae</taxon>
        <taxon>Boraginoideae</taxon>
        <taxon>Lithospermeae</taxon>
        <taxon>Lithospermum</taxon>
    </lineage>
</organism>
<dbReference type="PANTHER" id="PTHR21596">
    <property type="entry name" value="RIBONUCLEASE P SUBUNIT P38"/>
    <property type="match status" value="1"/>
</dbReference>
<evidence type="ECO:0000256" key="4">
    <source>
        <dbReference type="SAM" id="MobiDB-lite"/>
    </source>
</evidence>
<dbReference type="InterPro" id="IPR038588">
    <property type="entry name" value="XS_domain_sf"/>
</dbReference>
<keyword evidence="2" id="KW-0943">RNA-mediated gene silencing</keyword>
<feature type="domain" description="Factor of DNA methylation 1-5/IDN2" evidence="6">
    <location>
        <begin position="564"/>
        <end position="619"/>
    </location>
</feature>
<feature type="coiled-coil region" evidence="3">
    <location>
        <begin position="451"/>
        <end position="548"/>
    </location>
</feature>
<dbReference type="InterPro" id="IPR045177">
    <property type="entry name" value="FDM1-5/IDN2"/>
</dbReference>
<evidence type="ECO:0000256" key="3">
    <source>
        <dbReference type="SAM" id="Coils"/>
    </source>
</evidence>
<evidence type="ECO:0000256" key="2">
    <source>
        <dbReference type="ARBA" id="ARBA00023158"/>
    </source>
</evidence>
<proteinExistence type="predicted"/>
<keyword evidence="1 3" id="KW-0175">Coiled coil</keyword>
<evidence type="ECO:0000256" key="1">
    <source>
        <dbReference type="ARBA" id="ARBA00023054"/>
    </source>
</evidence>
<feature type="domain" description="XS" evidence="5">
    <location>
        <begin position="177"/>
        <end position="287"/>
    </location>
</feature>
<dbReference type="PANTHER" id="PTHR21596:SF23">
    <property type="entry name" value="FACTOR OF DNA METHYLATION 4"/>
    <property type="match status" value="1"/>
</dbReference>
<dbReference type="EMBL" id="BAABME010009348">
    <property type="protein sequence ID" value="GAA0175003.1"/>
    <property type="molecule type" value="Genomic_DNA"/>
</dbReference>
<feature type="domain" description="Zinc finger-XS" evidence="7">
    <location>
        <begin position="42"/>
        <end position="83"/>
    </location>
</feature>
<evidence type="ECO:0000259" key="7">
    <source>
        <dbReference type="Pfam" id="PF03470"/>
    </source>
</evidence>
<gene>
    <name evidence="8" type="ORF">LIER_28267</name>
</gene>
<reference evidence="8 9" key="1">
    <citation type="submission" date="2024-01" db="EMBL/GenBank/DDBJ databases">
        <title>The complete chloroplast genome sequence of Lithospermum erythrorhizon: insights into the phylogenetic relationship among Boraginaceae species and the maternal lineages of purple gromwells.</title>
        <authorList>
            <person name="Okada T."/>
            <person name="Watanabe K."/>
        </authorList>
    </citation>
    <scope>NUCLEOTIDE SEQUENCE [LARGE SCALE GENOMIC DNA]</scope>
</reference>
<evidence type="ECO:0000259" key="5">
    <source>
        <dbReference type="Pfam" id="PF03468"/>
    </source>
</evidence>
<sequence>MSRKRERDGSSNSDLEELKYKYYDDLKLQKITIKGSGKFVVCPFCWDRYRKEYDFRDLLSHATRISKESKSATFRDKGRHLGLLRYLERYGADRREPQSYKASSEDKDYNSPSRIQVTEPFKSTKLDKDCSPKNHISQPGRSGIDRFSKGRSYQPARSTKVEVDCGINRNCFTNDDDEPIVWPWKAVVANIPVEYKNGRYTGDSCTRLKEEWVSQGYNPLKVHALWNIRGFSGFAIVDFSNDWSGFRNAMRFEKAFESDHHGKTDWNSTKPKGDKLYAWIARAEDYHSYGLIGKHLKAKGDLKSITEVQAESERQDMVLLRSLKTDLDVKGKQSEVIKKKISRTEVLVKRMIKQNEELSQSYNEEMERMEQVAYHQIQDVLQEHERFKLELVEQRDILKLQERELWEREVLDNTEKMKVDSEKRKLDDDKMMNEKAILQQKEVDETMMKLVEKQKTQKQQLHRKIIELESQLDQKQALQLEIGRMKGALDVMRHMSEEGDMETKQRMESIKEELKDKEEELESFEDLNQALIIKERKTNDELQDARKELIEGFKDRRKANIYVKRMGLLDEKSFTIAAKRKYSNKEVDVNAMMLCSLWQEHLRDPSWHPFKIIESGDKAVVMHVLSLSCIVISHYSNICLLISMPNEFKYITEVFPNR</sequence>
<dbReference type="Proteomes" id="UP001454036">
    <property type="component" value="Unassembled WGS sequence"/>
</dbReference>
<dbReference type="AlphaFoldDB" id="A0AAV3RIJ1"/>